<dbReference type="SMART" id="SM00014">
    <property type="entry name" value="acidPPc"/>
    <property type="match status" value="1"/>
</dbReference>
<name>A0A2D6M0S9_9ARCH</name>
<keyword evidence="1" id="KW-0472">Membrane</keyword>
<evidence type="ECO:0000256" key="1">
    <source>
        <dbReference type="SAM" id="Phobius"/>
    </source>
</evidence>
<sequence>MADFFSIVNGFDAWFLSLVQALASEPLTPLMLLLTFIGHPLFWIFIITIFYWGNREKDAFYLGILSLFSAIAISIAKPLFGRLRPDSKVFKQLIHDFYSNLSFPSGHATFAAAYWSYASHYLKKFQIIVFFAVVIGVAFSRVYLGVHFVTDVIAGIVLGLLIGKLVLYLKSEARSHHLKPTKAMESIAIIAIIILGAAALVFASNVPLAAMLLGFFGGFFLLKELGFKGEKVTGKLLLLKEGIGFAGLGILIFAIPYFTGIQLPFGFGQQGDTRGFLLYGLIGLWVSFIWPIGYQKLLKILQTKSR</sequence>
<gene>
    <name evidence="3" type="ORF">CL943_01840</name>
</gene>
<dbReference type="GO" id="GO:0042392">
    <property type="term" value="F:sphingosine-1-phosphate phosphatase activity"/>
    <property type="evidence" value="ECO:0007669"/>
    <property type="project" value="TreeGrafter"/>
</dbReference>
<keyword evidence="1" id="KW-1133">Transmembrane helix</keyword>
<protein>
    <recommendedName>
        <fullName evidence="2">Phosphatidic acid phosphatase type 2/haloperoxidase domain-containing protein</fullName>
    </recommendedName>
</protein>
<feature type="domain" description="Phosphatidic acid phosphatase type 2/haloperoxidase" evidence="2">
    <location>
        <begin position="59"/>
        <end position="167"/>
    </location>
</feature>
<dbReference type="PANTHER" id="PTHR14969">
    <property type="entry name" value="SPHINGOSINE-1-PHOSPHATE PHOSPHOHYDROLASE"/>
    <property type="match status" value="1"/>
</dbReference>
<accession>A0A2D6M0S9</accession>
<comment type="caution">
    <text evidence="3">The sequence shown here is derived from an EMBL/GenBank/DDBJ whole genome shotgun (WGS) entry which is preliminary data.</text>
</comment>
<dbReference type="PANTHER" id="PTHR14969:SF13">
    <property type="entry name" value="AT30094P"/>
    <property type="match status" value="1"/>
</dbReference>
<dbReference type="EMBL" id="NZBU01000005">
    <property type="protein sequence ID" value="MAG22033.1"/>
    <property type="molecule type" value="Genomic_DNA"/>
</dbReference>
<feature type="transmembrane region" description="Helical" evidence="1">
    <location>
        <begin position="237"/>
        <end position="256"/>
    </location>
</feature>
<dbReference type="Pfam" id="PF01569">
    <property type="entry name" value="PAP2"/>
    <property type="match status" value="1"/>
</dbReference>
<feature type="transmembrane region" description="Helical" evidence="1">
    <location>
        <begin position="127"/>
        <end position="146"/>
    </location>
</feature>
<dbReference type="Proteomes" id="UP000226592">
    <property type="component" value="Unassembled WGS sequence"/>
</dbReference>
<dbReference type="Gene3D" id="1.20.144.10">
    <property type="entry name" value="Phosphatidic acid phosphatase type 2/haloperoxidase"/>
    <property type="match status" value="1"/>
</dbReference>
<evidence type="ECO:0000313" key="3">
    <source>
        <dbReference type="EMBL" id="MAG22033.1"/>
    </source>
</evidence>
<feature type="transmembrane region" description="Helical" evidence="1">
    <location>
        <begin position="59"/>
        <end position="77"/>
    </location>
</feature>
<dbReference type="InterPro" id="IPR036938">
    <property type="entry name" value="PAP2/HPO_sf"/>
</dbReference>
<dbReference type="SUPFAM" id="SSF48317">
    <property type="entry name" value="Acid phosphatase/Vanadium-dependent haloperoxidase"/>
    <property type="match status" value="1"/>
</dbReference>
<feature type="transmembrane region" description="Helical" evidence="1">
    <location>
        <begin position="208"/>
        <end position="225"/>
    </location>
</feature>
<feature type="transmembrane region" description="Helical" evidence="1">
    <location>
        <begin position="30"/>
        <end position="52"/>
    </location>
</feature>
<feature type="transmembrane region" description="Helical" evidence="1">
    <location>
        <begin position="152"/>
        <end position="171"/>
    </location>
</feature>
<reference evidence="4" key="1">
    <citation type="submission" date="2017-09" db="EMBL/GenBank/DDBJ databases">
        <title>The Reconstruction of 2,631 Draft Metagenome-Assembled Genomes from the Global Oceans.</title>
        <authorList>
            <person name="Tully B.J."/>
            <person name="Graham E.D."/>
            <person name="Heidelberg J.F."/>
        </authorList>
    </citation>
    <scope>NUCLEOTIDE SEQUENCE [LARGE SCALE GENOMIC DNA]</scope>
</reference>
<feature type="transmembrane region" description="Helical" evidence="1">
    <location>
        <begin position="276"/>
        <end position="294"/>
    </location>
</feature>
<dbReference type="InterPro" id="IPR000326">
    <property type="entry name" value="PAP2/HPO"/>
</dbReference>
<evidence type="ECO:0000259" key="2">
    <source>
        <dbReference type="SMART" id="SM00014"/>
    </source>
</evidence>
<dbReference type="AlphaFoldDB" id="A0A2D6M0S9"/>
<evidence type="ECO:0000313" key="4">
    <source>
        <dbReference type="Proteomes" id="UP000226592"/>
    </source>
</evidence>
<organism evidence="3 4">
    <name type="scientific">Candidatus Iainarchaeum sp</name>
    <dbReference type="NCBI Taxonomy" id="3101447"/>
    <lineage>
        <taxon>Archaea</taxon>
        <taxon>Candidatus Iainarchaeota</taxon>
        <taxon>Candidatus Iainarchaeia</taxon>
        <taxon>Candidatus Iainarchaeales</taxon>
        <taxon>Candidatus Iainarchaeaceae</taxon>
        <taxon>Candidatus Iainarchaeum</taxon>
    </lineage>
</organism>
<keyword evidence="1" id="KW-0812">Transmembrane</keyword>
<proteinExistence type="predicted"/>